<dbReference type="GO" id="GO:0071555">
    <property type="term" value="P:cell wall organization"/>
    <property type="evidence" value="ECO:0007669"/>
    <property type="project" value="UniProtKB-UniRule"/>
</dbReference>
<feature type="domain" description="L,D-TPase catalytic" evidence="9">
    <location>
        <begin position="273"/>
        <end position="457"/>
    </location>
</feature>
<dbReference type="KEGG" id="stha:NCTC11429_03564"/>
<organism evidence="10 11">
    <name type="scientific">Sphingobacterium thalpophilum</name>
    <dbReference type="NCBI Taxonomy" id="259"/>
    <lineage>
        <taxon>Bacteria</taxon>
        <taxon>Pseudomonadati</taxon>
        <taxon>Bacteroidota</taxon>
        <taxon>Sphingobacteriia</taxon>
        <taxon>Sphingobacteriales</taxon>
        <taxon>Sphingobacteriaceae</taxon>
        <taxon>Sphingobacterium</taxon>
    </lineage>
</organism>
<proteinExistence type="inferred from homology"/>
<accession>A0A4U9VMZ9</accession>
<evidence type="ECO:0000259" key="9">
    <source>
        <dbReference type="PROSITE" id="PS52029"/>
    </source>
</evidence>
<evidence type="ECO:0000256" key="8">
    <source>
        <dbReference type="SAM" id="Phobius"/>
    </source>
</evidence>
<dbReference type="InterPro" id="IPR045380">
    <property type="entry name" value="LD_TPept_scaffold_dom"/>
</dbReference>
<keyword evidence="4 7" id="KW-0133">Cell shape</keyword>
<evidence type="ECO:0000256" key="5">
    <source>
        <dbReference type="ARBA" id="ARBA00022984"/>
    </source>
</evidence>
<dbReference type="EMBL" id="LR590484">
    <property type="protein sequence ID" value="VTR47693.1"/>
    <property type="molecule type" value="Genomic_DNA"/>
</dbReference>
<dbReference type="Gene3D" id="2.40.440.10">
    <property type="entry name" value="L,D-transpeptidase catalytic domain-like"/>
    <property type="match status" value="1"/>
</dbReference>
<protein>
    <submittedName>
        <fullName evidence="10">Murein L,D-transpeptidase</fullName>
    </submittedName>
</protein>
<dbReference type="STRING" id="1123265.GCA_000686625_01300"/>
<dbReference type="GO" id="GO:0008360">
    <property type="term" value="P:regulation of cell shape"/>
    <property type="evidence" value="ECO:0007669"/>
    <property type="project" value="UniProtKB-UniRule"/>
</dbReference>
<dbReference type="AlphaFoldDB" id="A0A4U9VMZ9"/>
<feature type="active site" description="Nucleophile" evidence="7">
    <location>
        <position position="431"/>
    </location>
</feature>
<dbReference type="Pfam" id="PF03734">
    <property type="entry name" value="YkuD"/>
    <property type="match status" value="1"/>
</dbReference>
<dbReference type="PANTHER" id="PTHR41533">
    <property type="entry name" value="L,D-TRANSPEPTIDASE HI_1667-RELATED"/>
    <property type="match status" value="1"/>
</dbReference>
<dbReference type="InterPro" id="IPR038063">
    <property type="entry name" value="Transpep_catalytic_dom"/>
</dbReference>
<sequence>MTKGIRLPKRIIYLCAPNMASLLRSHFFFIICSMSRFLVLISFVSIVFFSCKENPPTYGDVLAEGFDQKSYKEFDTAAYVKVFWEVYGKQKAKLHNPSWMKQLADSTEGMTLVASHLFDGSLDTMLTYFERSEAHGIRTSYFHTIEIKETLFSLRKLKPKDVAEAYPLLAKLDLLGTDGFVAYVSGLKYGMVNPKRLYGRYFVPQKRMNYGNVARLMDSVSIGAVLASVQPKNQYYLKFQELLENGDLDPAQRISVLMTLEKLRWMGEVFPERYVFVNIPEQRLHIVEEGKSRQVMNVCVGETANPGYTRKGENHETPVMQGVLDAMQVNPVWNIPSSIVKKELLASVRNNPNYLASRNMVAYYKGKQVDPATVNWNADSVEKFRFKQNPGSDNSLGNVKFLFENPYSIYLHDTPAKQMFGQTNRAVSHGCVRVEKPVDLASYLVNNEKQAERIAKEITTDSISKSRWVTLKRKMPVYLTYYTTWLDDAGKIVSYPDIYGYDPRLKEALKKYWAN</sequence>
<dbReference type="GO" id="GO:0016740">
    <property type="term" value="F:transferase activity"/>
    <property type="evidence" value="ECO:0007669"/>
    <property type="project" value="UniProtKB-KW"/>
</dbReference>
<comment type="similarity">
    <text evidence="2">Belongs to the YkuD family.</text>
</comment>
<keyword evidence="6 7" id="KW-0961">Cell wall biogenesis/degradation</keyword>
<dbReference type="SUPFAM" id="SSF141523">
    <property type="entry name" value="L,D-transpeptidase catalytic domain-like"/>
    <property type="match status" value="1"/>
</dbReference>
<name>A0A4U9VMZ9_9SPHI</name>
<keyword evidence="8" id="KW-0812">Transmembrane</keyword>
<dbReference type="GO" id="GO:0009252">
    <property type="term" value="P:peptidoglycan biosynthetic process"/>
    <property type="evidence" value="ECO:0007669"/>
    <property type="project" value="UniProtKB-UniPathway"/>
</dbReference>
<dbReference type="InterPro" id="IPR052905">
    <property type="entry name" value="LD-transpeptidase_YkuD-like"/>
</dbReference>
<feature type="transmembrane region" description="Helical" evidence="8">
    <location>
        <begin position="27"/>
        <end position="49"/>
    </location>
</feature>
<gene>
    <name evidence="10" type="ORF">NCTC11429_03564</name>
</gene>
<dbReference type="CDD" id="cd16913">
    <property type="entry name" value="YkuD_like"/>
    <property type="match status" value="1"/>
</dbReference>
<evidence type="ECO:0000256" key="6">
    <source>
        <dbReference type="ARBA" id="ARBA00023316"/>
    </source>
</evidence>
<reference evidence="10 11" key="1">
    <citation type="submission" date="2019-05" db="EMBL/GenBank/DDBJ databases">
        <authorList>
            <consortium name="Pathogen Informatics"/>
        </authorList>
    </citation>
    <scope>NUCLEOTIDE SEQUENCE [LARGE SCALE GENOMIC DNA]</scope>
    <source>
        <strain evidence="10 11">NCTC11429</strain>
    </source>
</reference>
<dbReference type="Pfam" id="PF20142">
    <property type="entry name" value="Scaffold"/>
    <property type="match status" value="1"/>
</dbReference>
<evidence type="ECO:0000313" key="10">
    <source>
        <dbReference type="EMBL" id="VTR47693.1"/>
    </source>
</evidence>
<evidence type="ECO:0000256" key="7">
    <source>
        <dbReference type="PROSITE-ProRule" id="PRU01373"/>
    </source>
</evidence>
<keyword evidence="5 7" id="KW-0573">Peptidoglycan synthesis</keyword>
<evidence type="ECO:0000313" key="11">
    <source>
        <dbReference type="Proteomes" id="UP000308196"/>
    </source>
</evidence>
<dbReference type="GO" id="GO:0004180">
    <property type="term" value="F:carboxypeptidase activity"/>
    <property type="evidence" value="ECO:0007669"/>
    <property type="project" value="UniProtKB-ARBA"/>
</dbReference>
<keyword evidence="8" id="KW-1133">Transmembrane helix</keyword>
<feature type="active site" description="Proton donor/acceptor" evidence="7">
    <location>
        <position position="412"/>
    </location>
</feature>
<evidence type="ECO:0000256" key="3">
    <source>
        <dbReference type="ARBA" id="ARBA00022679"/>
    </source>
</evidence>
<dbReference type="PANTHER" id="PTHR41533:SF2">
    <property type="entry name" value="BLR7131 PROTEIN"/>
    <property type="match status" value="1"/>
</dbReference>
<dbReference type="PROSITE" id="PS52029">
    <property type="entry name" value="LD_TPASE"/>
    <property type="match status" value="1"/>
</dbReference>
<evidence type="ECO:0000256" key="1">
    <source>
        <dbReference type="ARBA" id="ARBA00004752"/>
    </source>
</evidence>
<dbReference type="Proteomes" id="UP000308196">
    <property type="component" value="Chromosome"/>
</dbReference>
<comment type="pathway">
    <text evidence="1 7">Cell wall biogenesis; peptidoglycan biosynthesis.</text>
</comment>
<dbReference type="UniPathway" id="UPA00219"/>
<evidence type="ECO:0000256" key="2">
    <source>
        <dbReference type="ARBA" id="ARBA00005992"/>
    </source>
</evidence>
<dbReference type="InterPro" id="IPR005490">
    <property type="entry name" value="LD_TPept_cat_dom"/>
</dbReference>
<keyword evidence="3" id="KW-0808">Transferase</keyword>
<evidence type="ECO:0000256" key="4">
    <source>
        <dbReference type="ARBA" id="ARBA00022960"/>
    </source>
</evidence>
<keyword evidence="8" id="KW-0472">Membrane</keyword>